<sequence>MKTSAIIEFKDTYASMECHELGYQTKETALAIISPTGHILSSTPLFRKVYGSNTAHIDQLPFNIDNLSITARGLSKKAKANLEDWIAHTIILPMDYDKSFTKHQELLHLLADSPIVESVQSLTYKTVKIHFSEALNDEHIRQLQGFILAQAGIYSYIGTSTVSDRNAHQALEWAKLDVNGRSHNNHKPAIFHRSKSLLSGFFHHGSQESIA</sequence>
<name>A0A074JIE0_STRSL</name>
<evidence type="ECO:0000313" key="1">
    <source>
        <dbReference type="EMBL" id="KEO45093.1"/>
    </source>
</evidence>
<evidence type="ECO:0000313" key="2">
    <source>
        <dbReference type="Proteomes" id="UP000027855"/>
    </source>
</evidence>
<dbReference type="EMBL" id="JJMT01000014">
    <property type="protein sequence ID" value="KEO45093.1"/>
    <property type="molecule type" value="Genomic_DNA"/>
</dbReference>
<organism evidence="1 2">
    <name type="scientific">Streptococcus salivarius</name>
    <dbReference type="NCBI Taxonomy" id="1304"/>
    <lineage>
        <taxon>Bacteria</taxon>
        <taxon>Bacillati</taxon>
        <taxon>Bacillota</taxon>
        <taxon>Bacilli</taxon>
        <taxon>Lactobacillales</taxon>
        <taxon>Streptococcaceae</taxon>
        <taxon>Streptococcus</taxon>
    </lineage>
</organism>
<dbReference type="AlphaFoldDB" id="A0A074JIE0"/>
<dbReference type="RefSeq" id="WP_037601989.1">
    <property type="nucleotide sequence ID" value="NZ_JADPCF010000013.1"/>
</dbReference>
<protein>
    <submittedName>
        <fullName evidence="1">Nucleotidyltransferase</fullName>
    </submittedName>
</protein>
<keyword evidence="1" id="KW-0808">Transferase</keyword>
<comment type="caution">
    <text evidence="1">The sequence shown here is derived from an EMBL/GenBank/DDBJ whole genome shotgun (WGS) entry which is preliminary data.</text>
</comment>
<dbReference type="Proteomes" id="UP000027855">
    <property type="component" value="Unassembled WGS sequence"/>
</dbReference>
<accession>A0A074JIE0</accession>
<dbReference type="GO" id="GO:0016740">
    <property type="term" value="F:transferase activity"/>
    <property type="evidence" value="ECO:0007669"/>
    <property type="project" value="UniProtKB-KW"/>
</dbReference>
<gene>
    <name evidence="1" type="ORF">DL07_02525</name>
</gene>
<reference evidence="1 2" key="1">
    <citation type="submission" date="2014-04" db="EMBL/GenBank/DDBJ databases">
        <title>Variable characteristics of bacteriocin-producing Streptococcus salivarius strains isolated from Malaysian subjects.</title>
        <authorList>
            <person name="Philip K."/>
            <person name="Barbour A."/>
        </authorList>
    </citation>
    <scope>NUCLEOTIDE SEQUENCE [LARGE SCALE GENOMIC DNA]</scope>
    <source>
        <strain evidence="1 2">NU10</strain>
    </source>
</reference>
<proteinExistence type="predicted"/>